<sequence length="137" mass="15355">MDVGQRNDAKCDARNLNNLSHSTNSKSYSSHKKLKMRHPTSESVAKKMDERLNNLHSNCIAQADGRTEPGLMSRTQIKDFDLWQFKNQQSVVIAFPHTSTRIGTGKTAGFINGVEGMRDRDRSQEVLETFLGLGSCK</sequence>
<name>G0ND57_CAEBE</name>
<reference evidence="3" key="1">
    <citation type="submission" date="2011-07" db="EMBL/GenBank/DDBJ databases">
        <authorList>
            <consortium name="Caenorhabditis brenneri Sequencing and Analysis Consortium"/>
            <person name="Wilson R.K."/>
        </authorList>
    </citation>
    <scope>NUCLEOTIDE SEQUENCE [LARGE SCALE GENOMIC DNA]</scope>
    <source>
        <strain evidence="3">PB2801</strain>
    </source>
</reference>
<dbReference type="EMBL" id="GL379866">
    <property type="protein sequence ID" value="EGT58162.1"/>
    <property type="molecule type" value="Genomic_DNA"/>
</dbReference>
<dbReference type="HOGENOM" id="CLU_1866916_0_0_1"/>
<gene>
    <name evidence="2" type="ORF">CAEBREN_16278</name>
</gene>
<feature type="region of interest" description="Disordered" evidence="1">
    <location>
        <begin position="1"/>
        <end position="42"/>
    </location>
</feature>
<dbReference type="InParanoid" id="G0ND57"/>
<evidence type="ECO:0000313" key="3">
    <source>
        <dbReference type="Proteomes" id="UP000008068"/>
    </source>
</evidence>
<evidence type="ECO:0000313" key="2">
    <source>
        <dbReference type="EMBL" id="EGT58162.1"/>
    </source>
</evidence>
<feature type="compositionally biased region" description="Basic and acidic residues" evidence="1">
    <location>
        <begin position="1"/>
        <end position="13"/>
    </location>
</feature>
<feature type="compositionally biased region" description="Basic residues" evidence="1">
    <location>
        <begin position="29"/>
        <end position="38"/>
    </location>
</feature>
<keyword evidence="3" id="KW-1185">Reference proteome</keyword>
<protein>
    <submittedName>
        <fullName evidence="2">Uncharacterized protein</fullName>
    </submittedName>
</protein>
<accession>G0ND57</accession>
<dbReference type="AlphaFoldDB" id="G0ND57"/>
<organism evidence="3">
    <name type="scientific">Caenorhabditis brenneri</name>
    <name type="common">Nematode worm</name>
    <dbReference type="NCBI Taxonomy" id="135651"/>
    <lineage>
        <taxon>Eukaryota</taxon>
        <taxon>Metazoa</taxon>
        <taxon>Ecdysozoa</taxon>
        <taxon>Nematoda</taxon>
        <taxon>Chromadorea</taxon>
        <taxon>Rhabditida</taxon>
        <taxon>Rhabditina</taxon>
        <taxon>Rhabditomorpha</taxon>
        <taxon>Rhabditoidea</taxon>
        <taxon>Rhabditidae</taxon>
        <taxon>Peloderinae</taxon>
        <taxon>Caenorhabditis</taxon>
    </lineage>
</organism>
<evidence type="ECO:0000256" key="1">
    <source>
        <dbReference type="SAM" id="MobiDB-lite"/>
    </source>
</evidence>
<dbReference type="Proteomes" id="UP000008068">
    <property type="component" value="Unassembled WGS sequence"/>
</dbReference>
<proteinExistence type="predicted"/>